<dbReference type="EC" id="2.7.13.3" evidence="2"/>
<reference evidence="10 11" key="1">
    <citation type="submission" date="2019-02" db="EMBL/GenBank/DDBJ databases">
        <title>Pedobacter sp. nov., a novel speices isolated from soil of pinguins habitat in Antarcitica.</title>
        <authorList>
            <person name="He R.-H."/>
        </authorList>
    </citation>
    <scope>NUCLEOTIDE SEQUENCE [LARGE SCALE GENOMIC DNA]</scope>
    <source>
        <strain evidence="10 11">E01020</strain>
    </source>
</reference>
<dbReference type="PROSITE" id="PS50113">
    <property type="entry name" value="PAC"/>
    <property type="match status" value="2"/>
</dbReference>
<dbReference type="InterPro" id="IPR036890">
    <property type="entry name" value="HATPase_C_sf"/>
</dbReference>
<keyword evidence="6" id="KW-0175">Coiled coil</keyword>
<evidence type="ECO:0000256" key="3">
    <source>
        <dbReference type="ARBA" id="ARBA00022553"/>
    </source>
</evidence>
<dbReference type="SUPFAM" id="SSF55874">
    <property type="entry name" value="ATPase domain of HSP90 chaperone/DNA topoisomerase II/histidine kinase"/>
    <property type="match status" value="1"/>
</dbReference>
<dbReference type="InterPro" id="IPR000014">
    <property type="entry name" value="PAS"/>
</dbReference>
<dbReference type="PROSITE" id="PS50109">
    <property type="entry name" value="HIS_KIN"/>
    <property type="match status" value="1"/>
</dbReference>
<dbReference type="CDD" id="cd00082">
    <property type="entry name" value="HisKA"/>
    <property type="match status" value="1"/>
</dbReference>
<dbReference type="FunFam" id="3.30.565.10:FF:000006">
    <property type="entry name" value="Sensor histidine kinase WalK"/>
    <property type="match status" value="1"/>
</dbReference>
<comment type="catalytic activity">
    <reaction evidence="1">
        <text>ATP + protein L-histidine = ADP + protein N-phospho-L-histidine.</text>
        <dbReference type="EC" id="2.7.13.3"/>
    </reaction>
</comment>
<dbReference type="CDD" id="cd00130">
    <property type="entry name" value="PAS"/>
    <property type="match status" value="3"/>
</dbReference>
<evidence type="ECO:0000256" key="4">
    <source>
        <dbReference type="ARBA" id="ARBA00022679"/>
    </source>
</evidence>
<gene>
    <name evidence="10" type="ORF">EZJ43_16295</name>
</gene>
<dbReference type="Pfam" id="PF08448">
    <property type="entry name" value="PAS_4"/>
    <property type="match status" value="2"/>
</dbReference>
<dbReference type="PRINTS" id="PR00344">
    <property type="entry name" value="BCTRLSENSOR"/>
</dbReference>
<dbReference type="SMART" id="SM00086">
    <property type="entry name" value="PAC"/>
    <property type="match status" value="3"/>
</dbReference>
<keyword evidence="5" id="KW-0418">Kinase</keyword>
<name>A0A4R5MIH4_9SPHI</name>
<dbReference type="InterPro" id="IPR005467">
    <property type="entry name" value="His_kinase_dom"/>
</dbReference>
<dbReference type="NCBIfam" id="TIGR00229">
    <property type="entry name" value="sensory_box"/>
    <property type="match status" value="2"/>
</dbReference>
<dbReference type="FunFam" id="3.30.450.20:FF:000099">
    <property type="entry name" value="Sensory box sensor histidine kinase"/>
    <property type="match status" value="2"/>
</dbReference>
<dbReference type="InterPro" id="IPR003661">
    <property type="entry name" value="HisK_dim/P_dom"/>
</dbReference>
<keyword evidence="3" id="KW-0597">Phosphoprotein</keyword>
<feature type="domain" description="PAS" evidence="8">
    <location>
        <begin position="483"/>
        <end position="553"/>
    </location>
</feature>
<evidence type="ECO:0000313" key="11">
    <source>
        <dbReference type="Proteomes" id="UP000295668"/>
    </source>
</evidence>
<evidence type="ECO:0000256" key="1">
    <source>
        <dbReference type="ARBA" id="ARBA00000085"/>
    </source>
</evidence>
<dbReference type="PROSITE" id="PS50112">
    <property type="entry name" value="PAS"/>
    <property type="match status" value="1"/>
</dbReference>
<dbReference type="Gene3D" id="1.10.287.130">
    <property type="match status" value="1"/>
</dbReference>
<dbReference type="SUPFAM" id="SSF55785">
    <property type="entry name" value="PYP-like sensor domain (PAS domain)"/>
    <property type="match status" value="4"/>
</dbReference>
<protein>
    <recommendedName>
        <fullName evidence="2">histidine kinase</fullName>
        <ecNumber evidence="2">2.7.13.3</ecNumber>
    </recommendedName>
</protein>
<evidence type="ECO:0000313" key="10">
    <source>
        <dbReference type="EMBL" id="TDG34915.1"/>
    </source>
</evidence>
<dbReference type="InterPro" id="IPR052162">
    <property type="entry name" value="Sensor_kinase/Photoreceptor"/>
</dbReference>
<feature type="coiled-coil region" evidence="6">
    <location>
        <begin position="111"/>
        <end position="149"/>
    </location>
</feature>
<dbReference type="SMART" id="SM00091">
    <property type="entry name" value="PAS"/>
    <property type="match status" value="4"/>
</dbReference>
<keyword evidence="4" id="KW-0808">Transferase</keyword>
<evidence type="ECO:0000256" key="6">
    <source>
        <dbReference type="SAM" id="Coils"/>
    </source>
</evidence>
<dbReference type="EMBL" id="SJCY01000016">
    <property type="protein sequence ID" value="TDG34915.1"/>
    <property type="molecule type" value="Genomic_DNA"/>
</dbReference>
<dbReference type="InterPro" id="IPR001610">
    <property type="entry name" value="PAC"/>
</dbReference>
<dbReference type="InterPro" id="IPR013655">
    <property type="entry name" value="PAS_fold_3"/>
</dbReference>
<feature type="domain" description="Histidine kinase" evidence="7">
    <location>
        <begin position="611"/>
        <end position="823"/>
    </location>
</feature>
<dbReference type="SUPFAM" id="SSF47384">
    <property type="entry name" value="Homodimeric domain of signal transducing histidine kinase"/>
    <property type="match status" value="1"/>
</dbReference>
<evidence type="ECO:0000256" key="5">
    <source>
        <dbReference type="ARBA" id="ARBA00022777"/>
    </source>
</evidence>
<organism evidence="10 11">
    <name type="scientific">Pedobacter changchengzhani</name>
    <dbReference type="NCBI Taxonomy" id="2529274"/>
    <lineage>
        <taxon>Bacteria</taxon>
        <taxon>Pseudomonadati</taxon>
        <taxon>Bacteroidota</taxon>
        <taxon>Sphingobacteriia</taxon>
        <taxon>Sphingobacteriales</taxon>
        <taxon>Sphingobacteriaceae</taxon>
        <taxon>Pedobacter</taxon>
    </lineage>
</organism>
<comment type="caution">
    <text evidence="10">The sequence shown here is derived from an EMBL/GenBank/DDBJ whole genome shotgun (WGS) entry which is preliminary data.</text>
</comment>
<evidence type="ECO:0000259" key="9">
    <source>
        <dbReference type="PROSITE" id="PS50113"/>
    </source>
</evidence>
<dbReference type="Gene3D" id="3.30.565.10">
    <property type="entry name" value="Histidine kinase-like ATPase, C-terminal domain"/>
    <property type="match status" value="1"/>
</dbReference>
<dbReference type="SMART" id="SM00388">
    <property type="entry name" value="HisKA"/>
    <property type="match status" value="1"/>
</dbReference>
<evidence type="ECO:0000259" key="7">
    <source>
        <dbReference type="PROSITE" id="PS50109"/>
    </source>
</evidence>
<accession>A0A4R5MIH4</accession>
<dbReference type="AlphaFoldDB" id="A0A4R5MIH4"/>
<dbReference type="InterPro" id="IPR003594">
    <property type="entry name" value="HATPase_dom"/>
</dbReference>
<proteinExistence type="predicted"/>
<dbReference type="Gene3D" id="3.30.450.20">
    <property type="entry name" value="PAS domain"/>
    <property type="match status" value="4"/>
</dbReference>
<keyword evidence="11" id="KW-1185">Reference proteome</keyword>
<dbReference type="InterPro" id="IPR013656">
    <property type="entry name" value="PAS_4"/>
</dbReference>
<dbReference type="Pfam" id="PF02518">
    <property type="entry name" value="HATPase_c"/>
    <property type="match status" value="1"/>
</dbReference>
<dbReference type="InterPro" id="IPR000700">
    <property type="entry name" value="PAS-assoc_C"/>
</dbReference>
<dbReference type="InterPro" id="IPR035965">
    <property type="entry name" value="PAS-like_dom_sf"/>
</dbReference>
<dbReference type="InterPro" id="IPR036097">
    <property type="entry name" value="HisK_dim/P_sf"/>
</dbReference>
<dbReference type="OrthoDB" id="9813151at2"/>
<sequence length="958" mass="109441">MADSAPVLIWISGLDKLCYFFNAGWLRFTGRAMDQELGNGWAEGVHPDDFDRCLKTYVTAFDGRADFTMEYRLKRHDGEYRWVTDNGVPRYLADGSFAGYIGTCVDVHNLLEDQRAKTELLNKKALQSEQELNEELASINEELASSNEELLVSNEQLSIATEKLSVLNLGLEEIVDTRTHELSISEHRYRNLVNSAPVAIATLTGRELTITSANEMMLQVWGKSSSILGETALNVLSDIRNEQFFQMLDEVFATGKSAHGNEVQAILQHEDELQESYFDFIYTPLKAQDGTTESIILVATDVTERVHSRNKVEYARNRVRSMVTTAPIGMTILQGQDLVIEIANYQMLQVWHRKDDVIGSKLWDVFPEIEKTEFKGILEDIFIEGKPFKVSEALSPHLETESYIDISYDPLFDHHGKVESILVTVVDITELVKGKKLVEQSQYDLQASNEELRTANEALTLTNENLEKVSAALVQSMADVRANEDRFRFMLNAIPQQVWTADQNGALNYVNDVVCKDFGFNSDQISGRGWQEFIHPEDLDNCLDKWRIALNSGQEYVVEFRLKFADGTYYWHLARALPFIEKEGVKLWIGTNTNIQAQKHNEELKDEFLSIASHELKTPLTSIKAFNQLMARTNKTEGFNLFIKKSSDQIYRLEKLIMDLLDVTKINAGKMSYNMETFNFREMLVATIESIQHTALNHEIIFATGEEMVYYGDRFRLEQVVHNFLSNAVKYSPNGKKVLVDCKIFQENIIVSIQDFGIGIAQENLSKLFDRYFRVDNTATRFDGLGLGLFISSEILKRHQGNFWIESNENEGSTFYFGLPLDQSIATIISEKNHFQDKHIIIKYDDDLKLIHMDWKGFQNLKTVQNGCLLALEMLKKYGAKKILNDNTHVLGTWSEASEWVGTELFPQMEQCGLTHFAWIYSQSGFSQLSARKSVDVMIGNVTVQFFTEIEEAKKWLI</sequence>
<dbReference type="GO" id="GO:0000155">
    <property type="term" value="F:phosphorelay sensor kinase activity"/>
    <property type="evidence" value="ECO:0007669"/>
    <property type="project" value="InterPro"/>
</dbReference>
<feature type="domain" description="PAC" evidence="9">
    <location>
        <begin position="67"/>
        <end position="119"/>
    </location>
</feature>
<dbReference type="Pfam" id="PF08447">
    <property type="entry name" value="PAS_3"/>
    <property type="match status" value="2"/>
</dbReference>
<feature type="coiled-coil region" evidence="6">
    <location>
        <begin position="438"/>
        <end position="469"/>
    </location>
</feature>
<evidence type="ECO:0000259" key="8">
    <source>
        <dbReference type="PROSITE" id="PS50112"/>
    </source>
</evidence>
<evidence type="ECO:0000256" key="2">
    <source>
        <dbReference type="ARBA" id="ARBA00012438"/>
    </source>
</evidence>
<dbReference type="Proteomes" id="UP000295668">
    <property type="component" value="Unassembled WGS sequence"/>
</dbReference>
<dbReference type="SMART" id="SM00387">
    <property type="entry name" value="HATPase_c"/>
    <property type="match status" value="1"/>
</dbReference>
<dbReference type="PANTHER" id="PTHR43304">
    <property type="entry name" value="PHYTOCHROME-LIKE PROTEIN CPH1"/>
    <property type="match status" value="1"/>
</dbReference>
<feature type="domain" description="PAC" evidence="9">
    <location>
        <begin position="556"/>
        <end position="607"/>
    </location>
</feature>
<dbReference type="InterPro" id="IPR004358">
    <property type="entry name" value="Sig_transdc_His_kin-like_C"/>
</dbReference>
<dbReference type="Pfam" id="PF00512">
    <property type="entry name" value="HisKA"/>
    <property type="match status" value="1"/>
</dbReference>
<dbReference type="PANTHER" id="PTHR43304:SF1">
    <property type="entry name" value="PAC DOMAIN-CONTAINING PROTEIN"/>
    <property type="match status" value="1"/>
</dbReference>